<reference evidence="2" key="1">
    <citation type="submission" date="2011-02" db="EMBL/GenBank/DDBJ databases">
        <title>The Genome Sequence of Capsaspora owczarzaki ATCC 30864.</title>
        <authorList>
            <person name="Russ C."/>
            <person name="Cuomo C."/>
            <person name="Burger G."/>
            <person name="Gray M.W."/>
            <person name="Holland P.W.H."/>
            <person name="King N."/>
            <person name="Lang F.B.F."/>
            <person name="Roger A.J."/>
            <person name="Ruiz-Trillo I."/>
            <person name="Young S.K."/>
            <person name="Zeng Q."/>
            <person name="Gargeya S."/>
            <person name="Alvarado L."/>
            <person name="Berlin A."/>
            <person name="Chapman S.B."/>
            <person name="Chen Z."/>
            <person name="Freedman E."/>
            <person name="Gellesch M."/>
            <person name="Goldberg J."/>
            <person name="Griggs A."/>
            <person name="Gujja S."/>
            <person name="Heilman E."/>
            <person name="Heiman D."/>
            <person name="Howarth C."/>
            <person name="Mehta T."/>
            <person name="Neiman D."/>
            <person name="Pearson M."/>
            <person name="Roberts A."/>
            <person name="Saif S."/>
            <person name="Shea T."/>
            <person name="Shenoy N."/>
            <person name="Sisk P."/>
            <person name="Stolte C."/>
            <person name="Sykes S."/>
            <person name="White J."/>
            <person name="Yandava C."/>
            <person name="Haas B."/>
            <person name="Nusbaum C."/>
            <person name="Birren B."/>
        </authorList>
    </citation>
    <scope>NUCLEOTIDE SEQUENCE</scope>
    <source>
        <strain evidence="2">ATCC 30864</strain>
    </source>
</reference>
<organism evidence="1 2">
    <name type="scientific">Capsaspora owczarzaki (strain ATCC 30864)</name>
    <dbReference type="NCBI Taxonomy" id="595528"/>
    <lineage>
        <taxon>Eukaryota</taxon>
        <taxon>Filasterea</taxon>
        <taxon>Capsaspora</taxon>
    </lineage>
</organism>
<dbReference type="PhylomeDB" id="A0A0D2WN43"/>
<evidence type="ECO:0000313" key="2">
    <source>
        <dbReference type="Proteomes" id="UP000008743"/>
    </source>
</evidence>
<accession>A0A0D2WN43</accession>
<dbReference type="SUPFAM" id="SSF103196">
    <property type="entry name" value="Roadblock/LC7 domain"/>
    <property type="match status" value="1"/>
</dbReference>
<dbReference type="OrthoDB" id="271745at2759"/>
<dbReference type="InterPro" id="IPR037587">
    <property type="entry name" value="LAMTOR2-like"/>
</dbReference>
<dbReference type="InParanoid" id="A0A0D2WN43"/>
<name>A0A0D2WN43_CAPO3</name>
<dbReference type="PANTHER" id="PTHR13323">
    <property type="entry name" value="LATE ENDOSOMAL/LYSOSOMAL MP1 INTERACTING PROTEIN"/>
    <property type="match status" value="1"/>
</dbReference>
<sequence>MQRCLMRDDGLSVGWSGGWAGRAGLLTQNGTLIALTGDNDQSARVTGAIAANVWHAFEREGKAAFDTTAMNFLLLGCESGRVGVTRVAGLLLCLYAKPSVEYGLLKSKALALAKHLEEPLSSVVIGGLAVGTNLDNF</sequence>
<protein>
    <submittedName>
        <fullName evidence="1">Roadblock domain containing 3</fullName>
    </submittedName>
</protein>
<gene>
    <name evidence="1" type="ORF">CAOG_002832</name>
</gene>
<dbReference type="eggNOG" id="KOG4107">
    <property type="taxonomic scope" value="Eukaryota"/>
</dbReference>
<dbReference type="EMBL" id="KE346363">
    <property type="protein sequence ID" value="KJE91738.1"/>
    <property type="molecule type" value="Genomic_DNA"/>
</dbReference>
<dbReference type="Proteomes" id="UP000008743">
    <property type="component" value="Unassembled WGS sequence"/>
</dbReference>
<dbReference type="AlphaFoldDB" id="A0A0D2WN43"/>
<dbReference type="STRING" id="595528.A0A0D2WN43"/>
<evidence type="ECO:0000313" key="1">
    <source>
        <dbReference type="EMBL" id="KJE91738.1"/>
    </source>
</evidence>
<keyword evidence="2" id="KW-1185">Reference proteome</keyword>
<proteinExistence type="predicted"/>
<dbReference type="GO" id="GO:0060090">
    <property type="term" value="F:molecular adaptor activity"/>
    <property type="evidence" value="ECO:0007669"/>
    <property type="project" value="InterPro"/>
</dbReference>
<dbReference type="GO" id="GO:0005085">
    <property type="term" value="F:guanyl-nucleotide exchange factor activity"/>
    <property type="evidence" value="ECO:0007669"/>
    <property type="project" value="InterPro"/>
</dbReference>
<dbReference type="GO" id="GO:0032008">
    <property type="term" value="P:positive regulation of TOR signaling"/>
    <property type="evidence" value="ECO:0007669"/>
    <property type="project" value="InterPro"/>
</dbReference>
<dbReference type="Gene3D" id="3.30.450.30">
    <property type="entry name" value="Dynein light chain 2a, cytoplasmic"/>
    <property type="match status" value="1"/>
</dbReference>